<evidence type="ECO:0000256" key="1">
    <source>
        <dbReference type="ARBA" id="ARBA00001933"/>
    </source>
</evidence>
<keyword evidence="8" id="KW-0175">Coiled coil</keyword>
<dbReference type="GO" id="GO:0004068">
    <property type="term" value="F:aspartate 1-decarboxylase activity"/>
    <property type="evidence" value="ECO:0007669"/>
    <property type="project" value="UniProtKB-EC"/>
</dbReference>
<dbReference type="InterPro" id="IPR002129">
    <property type="entry name" value="PyrdxlP-dep_de-COase"/>
</dbReference>
<evidence type="ECO:0000256" key="8">
    <source>
        <dbReference type="SAM" id="Coils"/>
    </source>
</evidence>
<dbReference type="InterPro" id="IPR015421">
    <property type="entry name" value="PyrdxlP-dep_Trfase_major"/>
</dbReference>
<feature type="coiled-coil region" evidence="8">
    <location>
        <begin position="452"/>
        <end position="482"/>
    </location>
</feature>
<keyword evidence="3" id="KW-0210">Decarboxylase</keyword>
<evidence type="ECO:0000256" key="6">
    <source>
        <dbReference type="PIRSR" id="PIRSR602129-50"/>
    </source>
</evidence>
<reference evidence="9 10" key="1">
    <citation type="submission" date="2019-11" db="EMBL/GenBank/DDBJ databases">
        <authorList>
            <person name="Holert J."/>
        </authorList>
    </citation>
    <scope>NUCLEOTIDE SEQUENCE [LARGE SCALE GENOMIC DNA]</scope>
    <source>
        <strain evidence="9">SB11_3</strain>
    </source>
</reference>
<dbReference type="SUPFAM" id="SSF53383">
    <property type="entry name" value="PLP-dependent transferases"/>
    <property type="match status" value="1"/>
</dbReference>
<comment type="similarity">
    <text evidence="2 7">Belongs to the group II decarboxylase family.</text>
</comment>
<dbReference type="GO" id="GO:0005737">
    <property type="term" value="C:cytoplasm"/>
    <property type="evidence" value="ECO:0007669"/>
    <property type="project" value="TreeGrafter"/>
</dbReference>
<dbReference type="InterPro" id="IPR015422">
    <property type="entry name" value="PyrdxlP-dep_Trfase_small"/>
</dbReference>
<evidence type="ECO:0000313" key="10">
    <source>
        <dbReference type="Proteomes" id="UP000441399"/>
    </source>
</evidence>
<dbReference type="Pfam" id="PF00282">
    <property type="entry name" value="Pyridoxal_deC"/>
    <property type="match status" value="1"/>
</dbReference>
<gene>
    <name evidence="9" type="primary">panP</name>
    <name evidence="9" type="ORF">OPDIPICF_02484</name>
</gene>
<evidence type="ECO:0000256" key="3">
    <source>
        <dbReference type="ARBA" id="ARBA00022793"/>
    </source>
</evidence>
<dbReference type="OrthoDB" id="9803665at2"/>
<dbReference type="EMBL" id="CACSIO010000045">
    <property type="protein sequence ID" value="CAA0121646.1"/>
    <property type="molecule type" value="Genomic_DNA"/>
</dbReference>
<protein>
    <submittedName>
        <fullName evidence="9">Aspartate 1-decarboxylase</fullName>
        <ecNumber evidence="9">4.1.1.11</ecNumber>
    </submittedName>
</protein>
<sequence length="550" mass="60648">MKFNEKQATANLENLERIFTVPEDPSSTLGLIDNEISQNLVGFLTENIVACQQEIEDIETDFSDPVIPQDPKFVSAQTRFLLDKLVSKSVHTSSPSFVGHMTSALPTFMLPLSRIMIALNQNMVKVETSKAFTPMERQTIGMIHHLIYGREDEFYTRWMHDHHNCIGSFCSGGTIANITALWAARNHFLAPDGDFAGIGQDGLVAALQHYGYKGIAVLASERAHYSLAKSADILGIGRANIVTVETDRKQRVKTAELARRAKELKARGIMPFSVIGIAGTSETGSVDPLNELAEIAGDIGAMFHVDAAWGGPTLFSDKYRDILSGIEHADSVTIDAHKQLYVPMGAGMVVFKEPNLASSIEHHAEYVVRKGSKDIGSFSLEGSRSGMAMLVHSSLNIIGHKGYGILIDQGIEKARRFAELIKAQPDFALVSEPELNILTYRLVPEDLQQTLLDASEHEANQINEILNKLTKHIQKIQRARGKSFVSRTQLKPIEQHRYPVVVFRVVLANPLSTDEVLADILEEQRAIFAESSSQAIIAELDNIEPLTDVG</sequence>
<dbReference type="Proteomes" id="UP000441399">
    <property type="component" value="Unassembled WGS sequence"/>
</dbReference>
<evidence type="ECO:0000256" key="5">
    <source>
        <dbReference type="ARBA" id="ARBA00023239"/>
    </source>
</evidence>
<dbReference type="InterPro" id="IPR015424">
    <property type="entry name" value="PyrdxlP-dep_Trfase"/>
</dbReference>
<feature type="modified residue" description="N6-(pyridoxal phosphate)lysine" evidence="6">
    <location>
        <position position="338"/>
    </location>
</feature>
<name>A0A5S9QSC5_9GAMM</name>
<dbReference type="Gene3D" id="3.90.1150.10">
    <property type="entry name" value="Aspartate Aminotransferase, domain 1"/>
    <property type="match status" value="1"/>
</dbReference>
<comment type="cofactor">
    <cofactor evidence="1 6 7">
        <name>pyridoxal 5'-phosphate</name>
        <dbReference type="ChEBI" id="CHEBI:597326"/>
    </cofactor>
</comment>
<dbReference type="PANTHER" id="PTHR45677">
    <property type="entry name" value="GLUTAMATE DECARBOXYLASE-RELATED"/>
    <property type="match status" value="1"/>
</dbReference>
<dbReference type="AlphaFoldDB" id="A0A5S9QSC5"/>
<dbReference type="GO" id="GO:0030170">
    <property type="term" value="F:pyridoxal phosphate binding"/>
    <property type="evidence" value="ECO:0007669"/>
    <property type="project" value="InterPro"/>
</dbReference>
<proteinExistence type="inferred from homology"/>
<evidence type="ECO:0000313" key="9">
    <source>
        <dbReference type="EMBL" id="CAA0121646.1"/>
    </source>
</evidence>
<dbReference type="InterPro" id="IPR022517">
    <property type="entry name" value="Asp_decarboxylase_pyridox"/>
</dbReference>
<keyword evidence="4 6" id="KW-0663">Pyridoxal phosphate</keyword>
<dbReference type="EC" id="4.1.1.11" evidence="9"/>
<evidence type="ECO:0000256" key="7">
    <source>
        <dbReference type="RuleBase" id="RU000382"/>
    </source>
</evidence>
<evidence type="ECO:0000256" key="2">
    <source>
        <dbReference type="ARBA" id="ARBA00009533"/>
    </source>
</evidence>
<keyword evidence="10" id="KW-1185">Reference proteome</keyword>
<keyword evidence="5 7" id="KW-0456">Lyase</keyword>
<accession>A0A5S9QSC5</accession>
<dbReference type="Gene3D" id="3.40.640.10">
    <property type="entry name" value="Type I PLP-dependent aspartate aminotransferase-like (Major domain)"/>
    <property type="match status" value="1"/>
</dbReference>
<dbReference type="PANTHER" id="PTHR45677:SF8">
    <property type="entry name" value="CYSTEINE SULFINIC ACID DECARBOXYLASE"/>
    <property type="match status" value="1"/>
</dbReference>
<dbReference type="GO" id="GO:0019752">
    <property type="term" value="P:carboxylic acid metabolic process"/>
    <property type="evidence" value="ECO:0007669"/>
    <property type="project" value="InterPro"/>
</dbReference>
<organism evidence="9 10">
    <name type="scientific">BD1-7 clade bacterium</name>
    <dbReference type="NCBI Taxonomy" id="2029982"/>
    <lineage>
        <taxon>Bacteria</taxon>
        <taxon>Pseudomonadati</taxon>
        <taxon>Pseudomonadota</taxon>
        <taxon>Gammaproteobacteria</taxon>
        <taxon>Cellvibrionales</taxon>
        <taxon>Spongiibacteraceae</taxon>
        <taxon>BD1-7 clade</taxon>
    </lineage>
</organism>
<evidence type="ECO:0000256" key="4">
    <source>
        <dbReference type="ARBA" id="ARBA00022898"/>
    </source>
</evidence>
<dbReference type="NCBIfam" id="TIGR03799">
    <property type="entry name" value="NOD_PanD_pyr"/>
    <property type="match status" value="1"/>
</dbReference>